<keyword evidence="2" id="KW-1133">Transmembrane helix</keyword>
<keyword evidence="1" id="KW-0175">Coiled coil</keyword>
<dbReference type="Proteomes" id="UP000283975">
    <property type="component" value="Unassembled WGS sequence"/>
</dbReference>
<feature type="transmembrane region" description="Helical" evidence="2">
    <location>
        <begin position="424"/>
        <end position="449"/>
    </location>
</feature>
<sequence length="561" mass="60437">MANNYKKTITLGLDYSEFSGGISECNRKMGLLDAEMKLAQEQAKEYGNETDQLKIKQEALAQKIILQKKVVEEQAKAYDIAMSSQKKSEKQVDALDKTLLQSRTTLQKLENEYKDNTKRLDEFAKKSKESDEAQRSFGDTIRDVASMIGIEASPAVETLAGKFDAIDENVGKAILTVGTLVTTLGGLTIKTAEHAKEIQTVSQTMGMTTNEYQAWDYVLKSVGYDAESASGDLAALAEKAKDAAEGGNDSAKTFRLLGVSIKDTNGNLKSQGQLFTDVIKSLRNMEDVTTRNAIASDLLSTTGEKIVPILNMTNEELKNLMRSAYETGYVMSGETLNGFNQLNKSMDRFGQVTHALSGKFAEILLPALTALFNALSVIPTPVLQLIITLAGVVTTAVAVMKAVNSTVGAFKGFGDMLGTTDVKALKTTAIILGVVAALIALAAIIAVIMGRGKELNNTMDSVSNSIGKIGASTQNISRPKYNARGTDYFEGGETWVGEAGPELVRLPRGSRIMSSSQSKSVAGDTYIINVNADIEKISSVQKLVEMAKNERLALRVGKVKA</sequence>
<keyword evidence="2" id="KW-0472">Membrane</keyword>
<accession>A0A414AVE7</accession>
<reference evidence="3 4" key="1">
    <citation type="submission" date="2018-08" db="EMBL/GenBank/DDBJ databases">
        <title>A genome reference for cultivated species of the human gut microbiota.</title>
        <authorList>
            <person name="Zou Y."/>
            <person name="Xue W."/>
            <person name="Luo G."/>
        </authorList>
    </citation>
    <scope>NUCLEOTIDE SEQUENCE [LARGE SCALE GENOMIC DNA]</scope>
    <source>
        <strain evidence="3 4">AM35-14</strain>
    </source>
</reference>
<proteinExistence type="predicted"/>
<dbReference type="EMBL" id="QSHZ01000012">
    <property type="protein sequence ID" value="RHC55681.1"/>
    <property type="molecule type" value="Genomic_DNA"/>
</dbReference>
<evidence type="ECO:0008006" key="5">
    <source>
        <dbReference type="Google" id="ProtNLM"/>
    </source>
</evidence>
<evidence type="ECO:0000256" key="2">
    <source>
        <dbReference type="SAM" id="Phobius"/>
    </source>
</evidence>
<keyword evidence="2" id="KW-0812">Transmembrane</keyword>
<evidence type="ECO:0000256" key="1">
    <source>
        <dbReference type="SAM" id="Coils"/>
    </source>
</evidence>
<gene>
    <name evidence="3" type="ORF">DW839_12570</name>
</gene>
<dbReference type="PROSITE" id="PS51482">
    <property type="entry name" value="DEGV"/>
    <property type="match status" value="1"/>
</dbReference>
<dbReference type="InterPro" id="IPR003797">
    <property type="entry name" value="DegV"/>
</dbReference>
<feature type="transmembrane region" description="Helical" evidence="2">
    <location>
        <begin position="360"/>
        <end position="378"/>
    </location>
</feature>
<name>A0A414AVE7_9FIRM</name>
<feature type="coiled-coil region" evidence="1">
    <location>
        <begin position="92"/>
        <end position="126"/>
    </location>
</feature>
<protein>
    <recommendedName>
        <fullName evidence="5">Phage tail tape measure protein</fullName>
    </recommendedName>
</protein>
<feature type="transmembrane region" description="Helical" evidence="2">
    <location>
        <begin position="385"/>
        <end position="404"/>
    </location>
</feature>
<evidence type="ECO:0000313" key="4">
    <source>
        <dbReference type="Proteomes" id="UP000283975"/>
    </source>
</evidence>
<dbReference type="AlphaFoldDB" id="A0A414AVE7"/>
<comment type="caution">
    <text evidence="3">The sequence shown here is derived from an EMBL/GenBank/DDBJ whole genome shotgun (WGS) entry which is preliminary data.</text>
</comment>
<organism evidence="3 4">
    <name type="scientific">Enterocloster bolteae</name>
    <dbReference type="NCBI Taxonomy" id="208479"/>
    <lineage>
        <taxon>Bacteria</taxon>
        <taxon>Bacillati</taxon>
        <taxon>Bacillota</taxon>
        <taxon>Clostridia</taxon>
        <taxon>Lachnospirales</taxon>
        <taxon>Lachnospiraceae</taxon>
        <taxon>Enterocloster</taxon>
    </lineage>
</organism>
<evidence type="ECO:0000313" key="3">
    <source>
        <dbReference type="EMBL" id="RHC55681.1"/>
    </source>
</evidence>